<dbReference type="InterPro" id="IPR045394">
    <property type="entry name" value="Abhydrolase_dom"/>
</dbReference>
<evidence type="ECO:0000313" key="3">
    <source>
        <dbReference type="Proteomes" id="UP000663292"/>
    </source>
</evidence>
<evidence type="ECO:0000313" key="2">
    <source>
        <dbReference type="EMBL" id="QSG16291.1"/>
    </source>
</evidence>
<dbReference type="GeneID" id="68859414"/>
<organism evidence="2 3">
    <name type="scientific">Halapricum desulfuricans</name>
    <dbReference type="NCBI Taxonomy" id="2841257"/>
    <lineage>
        <taxon>Archaea</taxon>
        <taxon>Methanobacteriati</taxon>
        <taxon>Methanobacteriota</taxon>
        <taxon>Stenosarchaea group</taxon>
        <taxon>Halobacteria</taxon>
        <taxon>Halobacteriales</taxon>
        <taxon>Haloarculaceae</taxon>
        <taxon>Halapricum</taxon>
    </lineage>
</organism>
<protein>
    <recommendedName>
        <fullName evidence="1">Alpha/beta hydrolase domain-containing protein</fullName>
    </recommendedName>
</protein>
<evidence type="ECO:0000259" key="1">
    <source>
        <dbReference type="Pfam" id="PF20091"/>
    </source>
</evidence>
<dbReference type="Pfam" id="PF20091">
    <property type="entry name" value="Abhydrolase_10"/>
    <property type="match status" value="1"/>
</dbReference>
<name>A0A897NVM6_9EURY</name>
<dbReference type="AlphaFoldDB" id="A0A897NVM6"/>
<dbReference type="EMBL" id="CP064792">
    <property type="protein sequence ID" value="QSG16291.1"/>
    <property type="molecule type" value="Genomic_DNA"/>
</dbReference>
<sequence>MALGITTGMGSSSVAAKQYHEVPVPDVEGPITGGVRTGKPMTATVADIDKYSYTEEEYFISGTAQQLVNDSDETASYTTRVLVYRPSGPSQFNGTLAINWANVTEGNDVPFSFANKFDYAMREGYVLVIASVQKVGADALREWDPERYAAISHPGDAYSYDIFSQLIQAFRARPRPDPDPIAKLNVRNVIAMGISQSAMYLHTYINEVQEAHDIVDGFIPESIPLKWFAPGSQRRVRDDLVPVLWVNTETEVRNFGYPGTTNPREDGGLFKLWEVAGATHTNNYSMVYRDKVNARDQGADVEWNPEAMRHYGEQGGSDCPSNLFPHQYVHRAALHQMNRWLTRNKEAASAPRLERADNEPKKDKFGNAVGGLRLPVVDVPVALYESNDCMVMRGRTEQFDGETLHELYPTHDEYVRKMQSAVDAAVEGGWLVENDGKYLMEAARASSIPEPSA</sequence>
<proteinExistence type="predicted"/>
<dbReference type="RefSeq" id="WP_229123100.1">
    <property type="nucleotide sequence ID" value="NZ_CP064792.1"/>
</dbReference>
<feature type="domain" description="Alpha/beta hydrolase" evidence="1">
    <location>
        <begin position="27"/>
        <end position="440"/>
    </location>
</feature>
<keyword evidence="3" id="KW-1185">Reference proteome</keyword>
<geneLocation type="plasmid" evidence="2 3">
    <name>pHSR-Est01</name>
</geneLocation>
<reference evidence="2 3" key="1">
    <citation type="submission" date="2020-11" db="EMBL/GenBank/DDBJ databases">
        <title>Carbohydrate-dependent, anaerobic sulfur respiration: A novel catabolism in halophilic archaea.</title>
        <authorList>
            <person name="Sorokin D.Y."/>
            <person name="Messina E."/>
            <person name="Smedile F."/>
            <person name="La Cono V."/>
            <person name="Hallsworth J.E."/>
            <person name="Yakimov M.M."/>
        </authorList>
    </citation>
    <scope>NUCLEOTIDE SEQUENCE [LARGE SCALE GENOMIC DNA]</scope>
    <source>
        <strain evidence="2 3">HSR-Est</strain>
        <plasmid evidence="2 3">pHSR-Est01</plasmid>
    </source>
</reference>
<keyword evidence="2" id="KW-0614">Plasmid</keyword>
<accession>A0A897NVM6</accession>
<gene>
    <name evidence="2" type="ORF">HSEST_3027</name>
</gene>
<dbReference type="Proteomes" id="UP000663292">
    <property type="component" value="Plasmid pHSR-Est01"/>
</dbReference>